<reference evidence="2" key="1">
    <citation type="journal article" date="2019" name="Sci. Rep.">
        <title>Draft genome of Tanacetum cinerariifolium, the natural source of mosquito coil.</title>
        <authorList>
            <person name="Yamashiro T."/>
            <person name="Shiraishi A."/>
            <person name="Satake H."/>
            <person name="Nakayama K."/>
        </authorList>
    </citation>
    <scope>NUCLEOTIDE SEQUENCE</scope>
</reference>
<protein>
    <submittedName>
        <fullName evidence="2">Uncharacterized protein</fullName>
    </submittedName>
</protein>
<sequence length="556" mass="63301">CQPITFQIDFSGSDQIQTPQHPEIHFSSQETSNEVFQVNQSIQNEESFENPSNEIVVSNSNQEKEEPSQESDIHQLTEECSTEVSKKKKMEDTMLELVKIYQEKEFLCIHDDIDDLIESALNSKLLLINSNSQHLDKKEQEVKNVVEQSAERGNHSIQSLQNFRVVHKSSISFNTSQIFSIHAIALILSTKEPEHLLSIGYEHLSITPEMESDEVTKSNAENLLPIPSECEVTLEDKKECDLPISENSPVCDNHSDIFSDSKINDDISVYDDDFEDIEYVEASLSGPENVSIDEENSVEEENVVQQEEEEIDLEGISQIQDVVLHEKLLSIIHLISNIESLIENSTLDRVFNSFESDNSLLDNFSPEFETFCDHTEETRSGNTTHADNSLLEYDSFCFEIEPDQERLINLMKNDISDSLNDPLLEEANLFLSDNSIPWGIENVADDPEGDIRFLDELLIDDSILYHESSDSTFKDKLSIPLPPPEPPDKGFDFEIKISVVRSAIVKFEFIDARVKFDDFNDENDDLSYFMFVIFSKEFSLLSAESEDTVFDPGISD</sequence>
<proteinExistence type="predicted"/>
<gene>
    <name evidence="2" type="ORF">Tci_623189</name>
</gene>
<evidence type="ECO:0000313" key="2">
    <source>
        <dbReference type="EMBL" id="GFA51217.1"/>
    </source>
</evidence>
<feature type="region of interest" description="Disordered" evidence="1">
    <location>
        <begin position="41"/>
        <end position="79"/>
    </location>
</feature>
<dbReference type="AlphaFoldDB" id="A0A699JQ47"/>
<evidence type="ECO:0000256" key="1">
    <source>
        <dbReference type="SAM" id="MobiDB-lite"/>
    </source>
</evidence>
<name>A0A699JQ47_TANCI</name>
<feature type="non-terminal residue" evidence="2">
    <location>
        <position position="1"/>
    </location>
</feature>
<organism evidence="2">
    <name type="scientific">Tanacetum cinerariifolium</name>
    <name type="common">Dalmatian daisy</name>
    <name type="synonym">Chrysanthemum cinerariifolium</name>
    <dbReference type="NCBI Taxonomy" id="118510"/>
    <lineage>
        <taxon>Eukaryota</taxon>
        <taxon>Viridiplantae</taxon>
        <taxon>Streptophyta</taxon>
        <taxon>Embryophyta</taxon>
        <taxon>Tracheophyta</taxon>
        <taxon>Spermatophyta</taxon>
        <taxon>Magnoliopsida</taxon>
        <taxon>eudicotyledons</taxon>
        <taxon>Gunneridae</taxon>
        <taxon>Pentapetalae</taxon>
        <taxon>asterids</taxon>
        <taxon>campanulids</taxon>
        <taxon>Asterales</taxon>
        <taxon>Asteraceae</taxon>
        <taxon>Asteroideae</taxon>
        <taxon>Anthemideae</taxon>
        <taxon>Anthemidinae</taxon>
        <taxon>Tanacetum</taxon>
    </lineage>
</organism>
<accession>A0A699JQ47</accession>
<feature type="compositionally biased region" description="Basic and acidic residues" evidence="1">
    <location>
        <begin position="62"/>
        <end position="77"/>
    </location>
</feature>
<comment type="caution">
    <text evidence="2">The sequence shown here is derived from an EMBL/GenBank/DDBJ whole genome shotgun (WGS) entry which is preliminary data.</text>
</comment>
<feature type="compositionally biased region" description="Polar residues" evidence="1">
    <location>
        <begin position="41"/>
        <end position="61"/>
    </location>
</feature>
<dbReference type="EMBL" id="BKCJ010437017">
    <property type="protein sequence ID" value="GFA51217.1"/>
    <property type="molecule type" value="Genomic_DNA"/>
</dbReference>